<dbReference type="CDD" id="cd19438">
    <property type="entry name" value="lipocalin_Blc-like"/>
    <property type="match status" value="1"/>
</dbReference>
<dbReference type="Proteomes" id="UP000475079">
    <property type="component" value="Unassembled WGS sequence"/>
</dbReference>
<dbReference type="AlphaFoldDB" id="A0A6L5EDW5"/>
<dbReference type="FunFam" id="2.40.128.20:FF:000002">
    <property type="entry name" value="Outer membrane lipoprotein Blc"/>
    <property type="match status" value="1"/>
</dbReference>
<dbReference type="NCBIfam" id="NF007786">
    <property type="entry name" value="PRK10477.1"/>
    <property type="match status" value="1"/>
</dbReference>
<dbReference type="SUPFAM" id="SSF50814">
    <property type="entry name" value="Lipocalins"/>
    <property type="match status" value="1"/>
</dbReference>
<evidence type="ECO:0000256" key="2">
    <source>
        <dbReference type="ARBA" id="ARBA00006889"/>
    </source>
</evidence>
<evidence type="ECO:0000256" key="3">
    <source>
        <dbReference type="ARBA" id="ARBA00011738"/>
    </source>
</evidence>
<evidence type="ECO:0000256" key="8">
    <source>
        <dbReference type="ARBA" id="ARBA00023237"/>
    </source>
</evidence>
<keyword evidence="16" id="KW-1185">Reference proteome</keyword>
<keyword evidence="5 12" id="KW-0446">Lipid-binding</keyword>
<name>A0A6L5EDW5_9ENTR</name>
<evidence type="ECO:0000259" key="14">
    <source>
        <dbReference type="Pfam" id="PF08212"/>
    </source>
</evidence>
<comment type="similarity">
    <text evidence="2 12">Belongs to the calycin superfamily. Lipocalin family.</text>
</comment>
<dbReference type="GO" id="GO:0006950">
    <property type="term" value="P:response to stress"/>
    <property type="evidence" value="ECO:0007669"/>
    <property type="project" value="UniProtKB-ARBA"/>
</dbReference>
<evidence type="ECO:0000256" key="12">
    <source>
        <dbReference type="PIRNR" id="PIRNR036893"/>
    </source>
</evidence>
<evidence type="ECO:0000256" key="1">
    <source>
        <dbReference type="ARBA" id="ARBA00004459"/>
    </source>
</evidence>
<comment type="subunit">
    <text evidence="3 12">Homodimer.</text>
</comment>
<organism evidence="15 16">
    <name type="scientific">Citrobacter telavivensis</name>
    <dbReference type="NCBI Taxonomy" id="2653932"/>
    <lineage>
        <taxon>Bacteria</taxon>
        <taxon>Pseudomonadati</taxon>
        <taxon>Pseudomonadota</taxon>
        <taxon>Gammaproteobacteria</taxon>
        <taxon>Enterobacterales</taxon>
        <taxon>Enterobacteriaceae</taxon>
        <taxon>Citrobacter</taxon>
    </lineage>
</organism>
<dbReference type="EMBL" id="WHIY01000012">
    <property type="protein sequence ID" value="MPQ52688.1"/>
    <property type="molecule type" value="Genomic_DNA"/>
</dbReference>
<comment type="caution">
    <text evidence="15">The sequence shown here is derived from an EMBL/GenBank/DDBJ whole genome shotgun (WGS) entry which is preliminary data.</text>
</comment>
<dbReference type="InterPro" id="IPR047202">
    <property type="entry name" value="Lipocalin_Blc-like_dom"/>
</dbReference>
<dbReference type="RefSeq" id="WP_152401639.1">
    <property type="nucleotide sequence ID" value="NZ_WHIY01000012.1"/>
</dbReference>
<proteinExistence type="inferred from homology"/>
<evidence type="ECO:0000256" key="10">
    <source>
        <dbReference type="ARBA" id="ARBA00057024"/>
    </source>
</evidence>
<sequence length="177" mass="19944">MRLLPIVAAVTTAFLVVSCSTPTPPQGVTVVNNFDAKRYLGTWYEIARFDHRFERGLEKVTATYSPRDDGGLNVINKGWNPDRAMWQKSEGKAYFTGDPSRAALKVSFFGPFYGGYNVIAIDREYRHALVCGPDRDYLWILSRTPTLSDEMKQQMLAVATREGFDVSKLIWVKQPGA</sequence>
<dbReference type="InterPro" id="IPR012674">
    <property type="entry name" value="Calycin"/>
</dbReference>
<dbReference type="InterPro" id="IPR000566">
    <property type="entry name" value="Lipocln_cytosolic_FA-bd_dom"/>
</dbReference>
<dbReference type="GO" id="GO:0008289">
    <property type="term" value="F:lipid binding"/>
    <property type="evidence" value="ECO:0007669"/>
    <property type="project" value="UniProtKB-UniRule"/>
</dbReference>
<evidence type="ECO:0000256" key="4">
    <source>
        <dbReference type="ARBA" id="ARBA00022729"/>
    </source>
</evidence>
<keyword evidence="7 13" id="KW-0564">Palmitate</keyword>
<evidence type="ECO:0000256" key="13">
    <source>
        <dbReference type="PIRSR" id="PIRSR036893-52"/>
    </source>
</evidence>
<keyword evidence="6 12" id="KW-0472">Membrane</keyword>
<dbReference type="InterPro" id="IPR002446">
    <property type="entry name" value="Lipocalin_bac"/>
</dbReference>
<protein>
    <recommendedName>
        <fullName evidence="11 12">Outer membrane lipoprotein Blc</fullName>
    </recommendedName>
</protein>
<evidence type="ECO:0000313" key="15">
    <source>
        <dbReference type="EMBL" id="MPQ52688.1"/>
    </source>
</evidence>
<dbReference type="PANTHER" id="PTHR10612:SF34">
    <property type="entry name" value="APOLIPOPROTEIN D"/>
    <property type="match status" value="1"/>
</dbReference>
<keyword evidence="8 12" id="KW-0998">Cell outer membrane</keyword>
<evidence type="ECO:0000256" key="9">
    <source>
        <dbReference type="ARBA" id="ARBA00023288"/>
    </source>
</evidence>
<keyword evidence="4" id="KW-0732">Signal</keyword>
<comment type="function">
    <text evidence="10 12">Involved in the storage or transport of lipids necessary for membrane maintenance under stressful conditions. Displays a binding preference for lysophospholipids.</text>
</comment>
<keyword evidence="9 12" id="KW-0449">Lipoprotein</keyword>
<dbReference type="GO" id="GO:0009279">
    <property type="term" value="C:cell outer membrane"/>
    <property type="evidence" value="ECO:0007669"/>
    <property type="project" value="UniProtKB-SubCell"/>
</dbReference>
<evidence type="ECO:0000256" key="7">
    <source>
        <dbReference type="ARBA" id="ARBA00023139"/>
    </source>
</evidence>
<comment type="subcellular location">
    <subcellularLocation>
        <location evidence="1">Cell outer membrane</location>
        <topology evidence="1">Lipid-anchor</topology>
    </subcellularLocation>
</comment>
<dbReference type="InterPro" id="IPR022272">
    <property type="entry name" value="Lipocalin_CS"/>
</dbReference>
<accession>A0A6L5EDW5</accession>
<dbReference type="PANTHER" id="PTHR10612">
    <property type="entry name" value="APOLIPOPROTEIN D"/>
    <property type="match status" value="1"/>
</dbReference>
<reference evidence="15 16" key="1">
    <citation type="submission" date="2019-10" db="EMBL/GenBank/DDBJ databases">
        <title>Characterization of a new Citrobacter species.</title>
        <authorList>
            <person name="Goncalves Ribeiro T."/>
            <person name="Izdebski R."/>
            <person name="Urbanowicz P."/>
            <person name="Carmeli Y."/>
            <person name="Gniadkowski M."/>
            <person name="Peixe L."/>
        </authorList>
    </citation>
    <scope>NUCLEOTIDE SEQUENCE [LARGE SCALE GENOMIC DNA]</scope>
    <source>
        <strain evidence="15 16">NMI7905_11</strain>
    </source>
</reference>
<dbReference type="PRINTS" id="PR01171">
    <property type="entry name" value="BCTLIPOCALIN"/>
</dbReference>
<evidence type="ECO:0000256" key="5">
    <source>
        <dbReference type="ARBA" id="ARBA00023121"/>
    </source>
</evidence>
<dbReference type="Pfam" id="PF08212">
    <property type="entry name" value="Lipocalin_2"/>
    <property type="match status" value="1"/>
</dbReference>
<dbReference type="PROSITE" id="PS51257">
    <property type="entry name" value="PROKAR_LIPOPROTEIN"/>
    <property type="match status" value="1"/>
</dbReference>
<dbReference type="PROSITE" id="PS00213">
    <property type="entry name" value="LIPOCALIN"/>
    <property type="match status" value="1"/>
</dbReference>
<evidence type="ECO:0000313" key="16">
    <source>
        <dbReference type="Proteomes" id="UP000475079"/>
    </source>
</evidence>
<feature type="lipid moiety-binding region" description="S-diacylglycerol cysteine" evidence="13">
    <location>
        <position position="19"/>
    </location>
</feature>
<feature type="domain" description="Lipocalin/cytosolic fatty-acid binding" evidence="14">
    <location>
        <begin position="35"/>
        <end position="174"/>
    </location>
</feature>
<dbReference type="PIRSF" id="PIRSF036893">
    <property type="entry name" value="Lipocalin_ApoD"/>
    <property type="match status" value="1"/>
</dbReference>
<gene>
    <name evidence="15" type="primary">blc</name>
    <name evidence="15" type="ORF">GBB84_17455</name>
</gene>
<dbReference type="Gene3D" id="2.40.128.20">
    <property type="match status" value="1"/>
</dbReference>
<evidence type="ECO:0000256" key="6">
    <source>
        <dbReference type="ARBA" id="ARBA00023136"/>
    </source>
</evidence>
<dbReference type="InterPro" id="IPR022271">
    <property type="entry name" value="Lipocalin_ApoD"/>
</dbReference>
<evidence type="ECO:0000256" key="11">
    <source>
        <dbReference type="ARBA" id="ARBA00071217"/>
    </source>
</evidence>